<reference evidence="1 2" key="1">
    <citation type="submission" date="2024-02" db="EMBL/GenBank/DDBJ databases">
        <title>Adaptive strategies in a cosmopolitan and abundant soil bacterium.</title>
        <authorList>
            <person name="Carini P."/>
        </authorList>
    </citation>
    <scope>NUCLEOTIDE SEQUENCE [LARGE SCALE GENOMIC DNA]</scope>
    <source>
        <strain evidence="1 2">AZCC 1608</strain>
    </source>
</reference>
<sequence>MVVTRRRGGGHVGLVSGFTPAGDPIVISGNHGRVVGEGVYPRSRIIAHVSP</sequence>
<dbReference type="EMBL" id="JAZHRV010000001">
    <property type="protein sequence ID" value="MEH2553609.1"/>
    <property type="molecule type" value="Genomic_DNA"/>
</dbReference>
<evidence type="ECO:0000313" key="2">
    <source>
        <dbReference type="Proteomes" id="UP001364224"/>
    </source>
</evidence>
<comment type="caution">
    <text evidence="1">The sequence shown here is derived from an EMBL/GenBank/DDBJ whole genome shotgun (WGS) entry which is preliminary data.</text>
</comment>
<gene>
    <name evidence="1" type="ORF">V1286_001138</name>
</gene>
<name>A0ABU8B504_9BRAD</name>
<accession>A0ABU8B504</accession>
<keyword evidence="2" id="KW-1185">Reference proteome</keyword>
<protein>
    <recommendedName>
        <fullName evidence="3">Peptidase C51 domain-containing protein</fullName>
    </recommendedName>
</protein>
<organism evidence="1 2">
    <name type="scientific">Bradyrhizobium algeriense</name>
    <dbReference type="NCBI Taxonomy" id="634784"/>
    <lineage>
        <taxon>Bacteria</taxon>
        <taxon>Pseudomonadati</taxon>
        <taxon>Pseudomonadota</taxon>
        <taxon>Alphaproteobacteria</taxon>
        <taxon>Hyphomicrobiales</taxon>
        <taxon>Nitrobacteraceae</taxon>
        <taxon>Bradyrhizobium</taxon>
    </lineage>
</organism>
<evidence type="ECO:0008006" key="3">
    <source>
        <dbReference type="Google" id="ProtNLM"/>
    </source>
</evidence>
<evidence type="ECO:0000313" key="1">
    <source>
        <dbReference type="EMBL" id="MEH2553609.1"/>
    </source>
</evidence>
<dbReference type="Proteomes" id="UP001364224">
    <property type="component" value="Unassembled WGS sequence"/>
</dbReference>
<proteinExistence type="predicted"/>